<keyword evidence="13" id="KW-1185">Reference proteome</keyword>
<dbReference type="Pfam" id="PF01535">
    <property type="entry name" value="PPR"/>
    <property type="match status" value="1"/>
</dbReference>
<dbReference type="GO" id="GO:0008296">
    <property type="term" value="F:3'-5'-DNA exonuclease activity"/>
    <property type="evidence" value="ECO:0007669"/>
    <property type="project" value="TreeGrafter"/>
</dbReference>
<dbReference type="Pfam" id="PF13041">
    <property type="entry name" value="PPR_2"/>
    <property type="match status" value="1"/>
</dbReference>
<evidence type="ECO:0000256" key="10">
    <source>
        <dbReference type="PROSITE-ProRule" id="PRU00708"/>
    </source>
</evidence>
<accession>A0A3L6S373</accession>
<dbReference type="OrthoDB" id="10250935at2759"/>
<dbReference type="GO" id="GO:0005737">
    <property type="term" value="C:cytoplasm"/>
    <property type="evidence" value="ECO:0007669"/>
    <property type="project" value="TreeGrafter"/>
</dbReference>
<evidence type="ECO:0000256" key="7">
    <source>
        <dbReference type="ARBA" id="ARBA00022842"/>
    </source>
</evidence>
<dbReference type="InterPro" id="IPR002885">
    <property type="entry name" value="PPR_rpt"/>
</dbReference>
<sequence>MSYANCLKKHPYRIVFPYANSILRASLEKGYPQKSLKDYSTLLHFTAFCPDCRTYALLLRACARCSDLYAAMEIHCHLTKVGLLSNRHITTSLLKLYIAHDRMLEARELFWSVLEWSTNPFHGNLMLMGFLKSGQIDKAYQIFKRMPVKDLVSWNSMIAGAVRSSHLKHVMNLFSRLVSSGLVPDGFSFSSVLSACAGAGARQYGVWVHQLMTELVVEMNQHLLTFESSIEVFKQSELEQLKSLHTYNVEEKFSGVKTEWPATILVFDIETTGFSRREDRIIEFAVRDLMGGKNSTFQTLINPEKDVKNTYIHGISNSMLSRPDVPRFGELIPILLQYVWSRQMDGKPVLWIAHNGRSFDVPFLIFEFRRCKVEMPGDWLFVDTLPIARQLVDSEGSKLSSVSLEKLRERYKIPLTGSAHRAMQDVTTLCYVLQKLTFELKLTVPQLLEKSFRASDLPATRPEK</sequence>
<dbReference type="SMART" id="SM00479">
    <property type="entry name" value="EXOIII"/>
    <property type="match status" value="1"/>
</dbReference>
<dbReference type="PROSITE" id="PS51375">
    <property type="entry name" value="PPR"/>
    <property type="match status" value="1"/>
</dbReference>
<reference evidence="13" key="1">
    <citation type="journal article" date="2019" name="Nat. Commun.">
        <title>The genome of broomcorn millet.</title>
        <authorList>
            <person name="Zou C."/>
            <person name="Miki D."/>
            <person name="Li D."/>
            <person name="Tang Q."/>
            <person name="Xiao L."/>
            <person name="Rajput S."/>
            <person name="Deng P."/>
            <person name="Jia W."/>
            <person name="Huang R."/>
            <person name="Zhang M."/>
            <person name="Sun Y."/>
            <person name="Hu J."/>
            <person name="Fu X."/>
            <person name="Schnable P.S."/>
            <person name="Li F."/>
            <person name="Zhang H."/>
            <person name="Feng B."/>
            <person name="Zhu X."/>
            <person name="Liu R."/>
            <person name="Schnable J.C."/>
            <person name="Zhu J.-K."/>
            <person name="Zhang H."/>
        </authorList>
    </citation>
    <scope>NUCLEOTIDE SEQUENCE [LARGE SCALE GENOMIC DNA]</scope>
</reference>
<keyword evidence="4" id="KW-0677">Repeat</keyword>
<dbReference type="InterPro" id="IPR036397">
    <property type="entry name" value="RNaseH_sf"/>
</dbReference>
<keyword evidence="6" id="KW-0269">Exonuclease</keyword>
<dbReference type="InterPro" id="IPR011990">
    <property type="entry name" value="TPR-like_helical_dom_sf"/>
</dbReference>
<evidence type="ECO:0000256" key="6">
    <source>
        <dbReference type="ARBA" id="ARBA00022839"/>
    </source>
</evidence>
<evidence type="ECO:0000256" key="8">
    <source>
        <dbReference type="ARBA" id="ARBA00022946"/>
    </source>
</evidence>
<feature type="repeat" description="PPR" evidence="10">
    <location>
        <begin position="150"/>
        <end position="184"/>
    </location>
</feature>
<dbReference type="GO" id="GO:0046872">
    <property type="term" value="F:metal ion binding"/>
    <property type="evidence" value="ECO:0007669"/>
    <property type="project" value="UniProtKB-KW"/>
</dbReference>
<dbReference type="InterPro" id="IPR040393">
    <property type="entry name" value="TREX1/2"/>
</dbReference>
<keyword evidence="2" id="KW-0540">Nuclease</keyword>
<dbReference type="NCBIfam" id="TIGR00756">
    <property type="entry name" value="PPR"/>
    <property type="match status" value="2"/>
</dbReference>
<dbReference type="Gene3D" id="3.30.420.10">
    <property type="entry name" value="Ribonuclease H-like superfamily/Ribonuclease H"/>
    <property type="match status" value="1"/>
</dbReference>
<evidence type="ECO:0000256" key="4">
    <source>
        <dbReference type="ARBA" id="ARBA00022737"/>
    </source>
</evidence>
<evidence type="ECO:0000259" key="11">
    <source>
        <dbReference type="SMART" id="SM00479"/>
    </source>
</evidence>
<comment type="caution">
    <text evidence="12">The sequence shown here is derived from an EMBL/GenBank/DDBJ whole genome shotgun (WGS) entry which is preliminary data.</text>
</comment>
<evidence type="ECO:0000313" key="13">
    <source>
        <dbReference type="Proteomes" id="UP000275267"/>
    </source>
</evidence>
<evidence type="ECO:0000256" key="5">
    <source>
        <dbReference type="ARBA" id="ARBA00022801"/>
    </source>
</evidence>
<evidence type="ECO:0000256" key="9">
    <source>
        <dbReference type="ARBA" id="ARBA00025769"/>
    </source>
</evidence>
<organism evidence="12 13">
    <name type="scientific">Panicum miliaceum</name>
    <name type="common">Proso millet</name>
    <name type="synonym">Broomcorn millet</name>
    <dbReference type="NCBI Taxonomy" id="4540"/>
    <lineage>
        <taxon>Eukaryota</taxon>
        <taxon>Viridiplantae</taxon>
        <taxon>Streptophyta</taxon>
        <taxon>Embryophyta</taxon>
        <taxon>Tracheophyta</taxon>
        <taxon>Spermatophyta</taxon>
        <taxon>Magnoliopsida</taxon>
        <taxon>Liliopsida</taxon>
        <taxon>Poales</taxon>
        <taxon>Poaceae</taxon>
        <taxon>PACMAD clade</taxon>
        <taxon>Panicoideae</taxon>
        <taxon>Panicodae</taxon>
        <taxon>Paniceae</taxon>
        <taxon>Panicinae</taxon>
        <taxon>Panicum</taxon>
        <taxon>Panicum sect. Panicum</taxon>
    </lineage>
</organism>
<gene>
    <name evidence="12" type="ORF">C2845_PM02G28640</name>
</gene>
<evidence type="ECO:0000256" key="1">
    <source>
        <dbReference type="ARBA" id="ARBA00001946"/>
    </source>
</evidence>
<protein>
    <submittedName>
        <fullName evidence="12">Exonuclease DPD1, chloroplastic/mitochondrial-like isoform X2</fullName>
    </submittedName>
</protein>
<dbReference type="AlphaFoldDB" id="A0A3L6S373"/>
<comment type="similarity">
    <text evidence="9">Belongs to the exonuclease superfamily. TREX family.</text>
</comment>
<name>A0A3L6S373_PANMI</name>
<evidence type="ECO:0000256" key="3">
    <source>
        <dbReference type="ARBA" id="ARBA00022723"/>
    </source>
</evidence>
<comment type="cofactor">
    <cofactor evidence="1">
        <name>Mg(2+)</name>
        <dbReference type="ChEBI" id="CHEBI:18420"/>
    </cofactor>
</comment>
<dbReference type="GO" id="GO:0006308">
    <property type="term" value="P:DNA catabolic process"/>
    <property type="evidence" value="ECO:0007669"/>
    <property type="project" value="TreeGrafter"/>
</dbReference>
<dbReference type="GO" id="GO:0003676">
    <property type="term" value="F:nucleic acid binding"/>
    <property type="evidence" value="ECO:0007669"/>
    <property type="project" value="InterPro"/>
</dbReference>
<proteinExistence type="inferred from homology"/>
<feature type="domain" description="Exonuclease" evidence="11">
    <location>
        <begin position="263"/>
        <end position="442"/>
    </location>
</feature>
<keyword evidence="5" id="KW-0378">Hydrolase</keyword>
<dbReference type="CDD" id="cd06127">
    <property type="entry name" value="DEDDh"/>
    <property type="match status" value="1"/>
</dbReference>
<evidence type="ECO:0000256" key="2">
    <source>
        <dbReference type="ARBA" id="ARBA00022722"/>
    </source>
</evidence>
<keyword evidence="8" id="KW-0809">Transit peptide</keyword>
<dbReference type="InterPro" id="IPR013520">
    <property type="entry name" value="Ribonucl_H"/>
</dbReference>
<dbReference type="SUPFAM" id="SSF53098">
    <property type="entry name" value="Ribonuclease H-like"/>
    <property type="match status" value="1"/>
</dbReference>
<dbReference type="PANTHER" id="PTHR13058:SF19">
    <property type="entry name" value="LD40940P"/>
    <property type="match status" value="1"/>
</dbReference>
<dbReference type="PANTHER" id="PTHR13058">
    <property type="entry name" value="THREE PRIME REPAIR EXONUCLEASE 1, 2"/>
    <property type="match status" value="1"/>
</dbReference>
<dbReference type="Gene3D" id="1.25.40.10">
    <property type="entry name" value="Tetratricopeptide repeat domain"/>
    <property type="match status" value="2"/>
</dbReference>
<dbReference type="Pfam" id="PF00929">
    <property type="entry name" value="RNase_T"/>
    <property type="match status" value="1"/>
</dbReference>
<keyword evidence="3" id="KW-0479">Metal-binding</keyword>
<dbReference type="STRING" id="4540.A0A3L6S373"/>
<dbReference type="EMBL" id="PQIB02000005">
    <property type="protein sequence ID" value="RLN15400.1"/>
    <property type="molecule type" value="Genomic_DNA"/>
</dbReference>
<dbReference type="Proteomes" id="UP000275267">
    <property type="component" value="Unassembled WGS sequence"/>
</dbReference>
<dbReference type="FunFam" id="3.30.420.10:FF:000081">
    <property type="entry name" value="Exonuclease DPD1 chloroplastic/mitochondrial"/>
    <property type="match status" value="1"/>
</dbReference>
<evidence type="ECO:0000313" key="12">
    <source>
        <dbReference type="EMBL" id="RLN15400.1"/>
    </source>
</evidence>
<dbReference type="InterPro" id="IPR012337">
    <property type="entry name" value="RNaseH-like_sf"/>
</dbReference>
<keyword evidence="7" id="KW-0460">Magnesium</keyword>